<protein>
    <submittedName>
        <fullName evidence="1">2OG-Fe dioxygenase-domain-containing protein</fullName>
    </submittedName>
</protein>
<accession>A0A5N7C0S3</accession>
<dbReference type="GO" id="GO:0051213">
    <property type="term" value="F:dioxygenase activity"/>
    <property type="evidence" value="ECO:0007669"/>
    <property type="project" value="UniProtKB-KW"/>
</dbReference>
<keyword evidence="1" id="KW-0223">Dioxygenase</keyword>
<proteinExistence type="predicted"/>
<sequence>MAIQHMNPEARAVIAELIRLREGFIRNRLIFVKSDRMIPILKVLGATDEDLENMKTVSDSLCDDPTLPFRRSKNGRFYFDFEQSKLRRLEFQPFALSVEEDFVRHDSGKIREFEEVDGNLQGNTALHALFIFKALMFHGMSFKQRPKLDYRTDNFICTLFNLRTVTNKDLVGEPALEGVHSDGVDFTMTTYLGSENMTRDSAVTFIHDIREQNALRWNETHPEYNLGSHQHRDFLDTLLFVDHERKHSLSPVYAADPERAAMRDMLIFFTRKPVVEGHISHPYDSLQPHLSLPLEVPLV</sequence>
<name>A0A5N7C0S3_PETAA</name>
<keyword evidence="1" id="KW-0560">Oxidoreductase</keyword>
<dbReference type="Proteomes" id="UP000326877">
    <property type="component" value="Unassembled WGS sequence"/>
</dbReference>
<dbReference type="InterPro" id="IPR018724">
    <property type="entry name" value="2OG-Fe_dioxygenase"/>
</dbReference>
<dbReference type="AlphaFoldDB" id="A0A5N7C0S3"/>
<dbReference type="Gene3D" id="2.60.120.620">
    <property type="entry name" value="q2cbj1_9rhob like domain"/>
    <property type="match status" value="1"/>
</dbReference>
<gene>
    <name evidence="1" type="ORF">BDV23DRAFT_195628</name>
</gene>
<dbReference type="Pfam" id="PF10014">
    <property type="entry name" value="2OG-Fe_Oxy_2"/>
    <property type="match status" value="1"/>
</dbReference>
<evidence type="ECO:0000313" key="1">
    <source>
        <dbReference type="EMBL" id="KAE8387685.1"/>
    </source>
</evidence>
<reference evidence="1" key="1">
    <citation type="submission" date="2019-04" db="EMBL/GenBank/DDBJ databases">
        <title>Friends and foes A comparative genomics studyof 23 Aspergillus species from section Flavi.</title>
        <authorList>
            <consortium name="DOE Joint Genome Institute"/>
            <person name="Kjaerbolling I."/>
            <person name="Vesth T."/>
            <person name="Frisvad J.C."/>
            <person name="Nybo J.L."/>
            <person name="Theobald S."/>
            <person name="Kildgaard S."/>
            <person name="Isbrandt T."/>
            <person name="Kuo A."/>
            <person name="Sato A."/>
            <person name="Lyhne E.K."/>
            <person name="Kogle M.E."/>
            <person name="Wiebenga A."/>
            <person name="Kun R.S."/>
            <person name="Lubbers R.J."/>
            <person name="Makela M.R."/>
            <person name="Barry K."/>
            <person name="Chovatia M."/>
            <person name="Clum A."/>
            <person name="Daum C."/>
            <person name="Haridas S."/>
            <person name="He G."/>
            <person name="LaButti K."/>
            <person name="Lipzen A."/>
            <person name="Mondo S."/>
            <person name="Riley R."/>
            <person name="Salamov A."/>
            <person name="Simmons B.A."/>
            <person name="Magnuson J.K."/>
            <person name="Henrissat B."/>
            <person name="Mortensen U.H."/>
            <person name="Larsen T.O."/>
            <person name="Devries R.P."/>
            <person name="Grigoriev I.V."/>
            <person name="Machida M."/>
            <person name="Baker S.E."/>
            <person name="Andersen M.R."/>
        </authorList>
    </citation>
    <scope>NUCLEOTIDE SEQUENCE [LARGE SCALE GENOMIC DNA]</scope>
    <source>
        <strain evidence="1">IBT 14317</strain>
    </source>
</reference>
<dbReference type="EMBL" id="ML735289">
    <property type="protein sequence ID" value="KAE8387685.1"/>
    <property type="molecule type" value="Genomic_DNA"/>
</dbReference>
<dbReference type="OrthoDB" id="5307791at2759"/>
<organism evidence="1">
    <name type="scientific">Petromyces alliaceus</name>
    <name type="common">Aspergillus alliaceus</name>
    <dbReference type="NCBI Taxonomy" id="209559"/>
    <lineage>
        <taxon>Eukaryota</taxon>
        <taxon>Fungi</taxon>
        <taxon>Dikarya</taxon>
        <taxon>Ascomycota</taxon>
        <taxon>Pezizomycotina</taxon>
        <taxon>Eurotiomycetes</taxon>
        <taxon>Eurotiomycetidae</taxon>
        <taxon>Eurotiales</taxon>
        <taxon>Aspergillaceae</taxon>
        <taxon>Aspergillus</taxon>
        <taxon>Aspergillus subgen. Circumdati</taxon>
    </lineage>
</organism>